<dbReference type="AlphaFoldDB" id="A0A392T7V3"/>
<organism evidence="1 2">
    <name type="scientific">Trifolium medium</name>
    <dbReference type="NCBI Taxonomy" id="97028"/>
    <lineage>
        <taxon>Eukaryota</taxon>
        <taxon>Viridiplantae</taxon>
        <taxon>Streptophyta</taxon>
        <taxon>Embryophyta</taxon>
        <taxon>Tracheophyta</taxon>
        <taxon>Spermatophyta</taxon>
        <taxon>Magnoliopsida</taxon>
        <taxon>eudicotyledons</taxon>
        <taxon>Gunneridae</taxon>
        <taxon>Pentapetalae</taxon>
        <taxon>rosids</taxon>
        <taxon>fabids</taxon>
        <taxon>Fabales</taxon>
        <taxon>Fabaceae</taxon>
        <taxon>Papilionoideae</taxon>
        <taxon>50 kb inversion clade</taxon>
        <taxon>NPAAA clade</taxon>
        <taxon>Hologalegina</taxon>
        <taxon>IRL clade</taxon>
        <taxon>Trifolieae</taxon>
        <taxon>Trifolium</taxon>
    </lineage>
</organism>
<sequence length="92" mass="10506">GDANSKFFHGCIVARNKRNSIVALKDGPRWLESPSQIREAVEVFFSRHFSVVHRLRPNLDGIPFPRLSLEEKSSITVPFTLEEIEKVVKESD</sequence>
<name>A0A392T7V3_9FABA</name>
<evidence type="ECO:0000313" key="1">
    <source>
        <dbReference type="EMBL" id="MCI56872.1"/>
    </source>
</evidence>
<protein>
    <submittedName>
        <fullName evidence="1">Uncharacterized protein</fullName>
    </submittedName>
</protein>
<dbReference type="Proteomes" id="UP000265520">
    <property type="component" value="Unassembled WGS sequence"/>
</dbReference>
<evidence type="ECO:0000313" key="2">
    <source>
        <dbReference type="Proteomes" id="UP000265520"/>
    </source>
</evidence>
<dbReference type="EMBL" id="LXQA010519773">
    <property type="protein sequence ID" value="MCI56872.1"/>
    <property type="molecule type" value="Genomic_DNA"/>
</dbReference>
<accession>A0A392T7V3</accession>
<feature type="non-terminal residue" evidence="1">
    <location>
        <position position="1"/>
    </location>
</feature>
<comment type="caution">
    <text evidence="1">The sequence shown here is derived from an EMBL/GenBank/DDBJ whole genome shotgun (WGS) entry which is preliminary data.</text>
</comment>
<reference evidence="1 2" key="1">
    <citation type="journal article" date="2018" name="Front. Plant Sci.">
        <title>Red Clover (Trifolium pratense) and Zigzag Clover (T. medium) - A Picture of Genomic Similarities and Differences.</title>
        <authorList>
            <person name="Dluhosova J."/>
            <person name="Istvanek J."/>
            <person name="Nedelnik J."/>
            <person name="Repkova J."/>
        </authorList>
    </citation>
    <scope>NUCLEOTIDE SEQUENCE [LARGE SCALE GENOMIC DNA]</scope>
    <source>
        <strain evidence="2">cv. 10/8</strain>
        <tissue evidence="1">Leaf</tissue>
    </source>
</reference>
<proteinExistence type="predicted"/>
<keyword evidence="2" id="KW-1185">Reference proteome</keyword>
<feature type="non-terminal residue" evidence="1">
    <location>
        <position position="92"/>
    </location>
</feature>